<dbReference type="OrthoDB" id="2049816at2"/>
<evidence type="ECO:0000313" key="1">
    <source>
        <dbReference type="EMBL" id="SFU68258.1"/>
    </source>
</evidence>
<sequence length="386" mass="42558">MKTINRRRILPGALIVCALFFVLTLLLHTDTARGALKNREIPVMPGQTITADNANRRSVCRLYYPKLELAADETTVFPIRVSSPGTLEIGTYVNGKAGLGAALYRHRSLKPSGRLKGRRIQKFSRKNIHSSSMCFSIGEAGTYYLKLRAGTALVHRNYYFYANYVTYGSRITAGKQYFGANHSGKSISYYKLTAPSDGLLTVDVQDVGMPKASFRVRLVTPRNEYLTNYETLRTGDPRTYIGVTKGTYYLAVKTSDPLYTVKYRFSPARTVRNNSITLASGRTSSGLIPASSGKYCWYVLNIAAPQEVSLRFTARAGLGGKSGGIAIGESDPNGRIQKTHVLNRKRGSVTLHFRSGNSSLMPPGKYYIRVSAAGRGSGSFRVDRLK</sequence>
<dbReference type="Proteomes" id="UP000198817">
    <property type="component" value="Unassembled WGS sequence"/>
</dbReference>
<name>A0A1I7I5P7_9FIRM</name>
<gene>
    <name evidence="1" type="ORF">SAMN05216508_13211</name>
</gene>
<protein>
    <recommendedName>
        <fullName evidence="3">Pre-peptidase C-terminal domain-containing protein</fullName>
    </recommendedName>
</protein>
<dbReference type="EMBL" id="FPBT01000032">
    <property type="protein sequence ID" value="SFU68258.1"/>
    <property type="molecule type" value="Genomic_DNA"/>
</dbReference>
<organism evidence="1 2">
    <name type="scientific">Eubacterium pyruvativorans</name>
    <dbReference type="NCBI Taxonomy" id="155865"/>
    <lineage>
        <taxon>Bacteria</taxon>
        <taxon>Bacillati</taxon>
        <taxon>Bacillota</taxon>
        <taxon>Clostridia</taxon>
        <taxon>Eubacteriales</taxon>
        <taxon>Eubacteriaceae</taxon>
        <taxon>Eubacterium</taxon>
    </lineage>
</organism>
<keyword evidence="2" id="KW-1185">Reference proteome</keyword>
<dbReference type="AlphaFoldDB" id="A0A1I7I5P7"/>
<dbReference type="RefSeq" id="WP_090472027.1">
    <property type="nucleotide sequence ID" value="NZ_FOWF01000035.1"/>
</dbReference>
<proteinExistence type="predicted"/>
<dbReference type="STRING" id="155865.SAMN05216515_13510"/>
<accession>A0A1I7I5P7</accession>
<evidence type="ECO:0000313" key="2">
    <source>
        <dbReference type="Proteomes" id="UP000198817"/>
    </source>
</evidence>
<dbReference type="Gene3D" id="2.60.120.380">
    <property type="match status" value="1"/>
</dbReference>
<evidence type="ECO:0008006" key="3">
    <source>
        <dbReference type="Google" id="ProtNLM"/>
    </source>
</evidence>
<reference evidence="1 2" key="1">
    <citation type="submission" date="2016-10" db="EMBL/GenBank/DDBJ databases">
        <authorList>
            <person name="de Groot N.N."/>
        </authorList>
    </citation>
    <scope>NUCLEOTIDE SEQUENCE [LARGE SCALE GENOMIC DNA]</scope>
    <source>
        <strain evidence="1 2">KHGC13</strain>
    </source>
</reference>